<dbReference type="PANTHER" id="PTHR43304">
    <property type="entry name" value="PHYTOCHROME-LIKE PROTEIN CPH1"/>
    <property type="match status" value="1"/>
</dbReference>
<dbReference type="SUPFAM" id="SSF47384">
    <property type="entry name" value="Homodimeric domain of signal transducing histidine kinase"/>
    <property type="match status" value="1"/>
</dbReference>
<dbReference type="Gene3D" id="1.10.287.130">
    <property type="match status" value="1"/>
</dbReference>
<gene>
    <name evidence="8" type="ORF">FHS83_001273</name>
</gene>
<evidence type="ECO:0000256" key="5">
    <source>
        <dbReference type="ARBA" id="ARBA00022777"/>
    </source>
</evidence>
<evidence type="ECO:0000259" key="7">
    <source>
        <dbReference type="PROSITE" id="PS50113"/>
    </source>
</evidence>
<sequence length="540" mass="58641">MSLQSVPQPSEALKPSEPGWLSLVKTVEQLAGAAELSDIIDIVRTTARDISGADGICFVLKDGERCHYVDENAIAPLWKGKRFPLSTCVSGWCMMHDQTAVVTDVFDDARVPVDAYSPTFVKSMVVVPVRNEVPVGAIGFYWAHKRSFEKEILGLLEALGRSASAAFAAVKARESWRESQQSLALALDAGGLGAFEVDLTDGSVKATKACADLFGINGETPLTLSALLEKIDPADRAEAGKVFGSELMPGGRSDAIYRLRRDGGLRRVELQSRLVFDPDGRPCRVSGVVRDVTERFEAKERLDALMAETLRASRLTDLGAMASALAHELNQPLAAGNNYIKAAERLMAKDPEKALDAMSKAGMQFVRTKDIIQRIRGFVGQGQASRKGENIESLLQEVLELARIAARHHGVTVHLKVETGLPMVELDRVQIEQVLFNLLRNAAEALENQPTRQVTVSAVQKGEMLEIRVHDTGPGLSPEIAENLFMPFRSTKEGGMGVGLSLCRKIVDSHGGKLWYEGSEITGEAGASFVFTLPLHLTAI</sequence>
<feature type="domain" description="Histidine kinase" evidence="6">
    <location>
        <begin position="324"/>
        <end position="537"/>
    </location>
</feature>
<evidence type="ECO:0000256" key="4">
    <source>
        <dbReference type="ARBA" id="ARBA00022679"/>
    </source>
</evidence>
<dbReference type="Pfam" id="PF02518">
    <property type="entry name" value="HATPase_c"/>
    <property type="match status" value="1"/>
</dbReference>
<evidence type="ECO:0000256" key="2">
    <source>
        <dbReference type="ARBA" id="ARBA00012438"/>
    </source>
</evidence>
<dbReference type="InterPro" id="IPR004358">
    <property type="entry name" value="Sig_transdc_His_kin-like_C"/>
</dbReference>
<dbReference type="Gene3D" id="2.10.70.100">
    <property type="match status" value="1"/>
</dbReference>
<dbReference type="NCBIfam" id="TIGR00229">
    <property type="entry name" value="sensory_box"/>
    <property type="match status" value="1"/>
</dbReference>
<dbReference type="EC" id="2.7.13.3" evidence="2"/>
<accession>A0A846MXK2</accession>
<organism evidence="8 9">
    <name type="scientific">Rhizomicrobium palustre</name>
    <dbReference type="NCBI Taxonomy" id="189966"/>
    <lineage>
        <taxon>Bacteria</taxon>
        <taxon>Pseudomonadati</taxon>
        <taxon>Pseudomonadota</taxon>
        <taxon>Alphaproteobacteria</taxon>
        <taxon>Micropepsales</taxon>
        <taxon>Micropepsaceae</taxon>
        <taxon>Rhizomicrobium</taxon>
    </lineage>
</organism>
<dbReference type="InterPro" id="IPR000014">
    <property type="entry name" value="PAS"/>
</dbReference>
<comment type="catalytic activity">
    <reaction evidence="1">
        <text>ATP + protein L-histidine = ADP + protein N-phospho-L-histidine.</text>
        <dbReference type="EC" id="2.7.13.3"/>
    </reaction>
</comment>
<dbReference type="InterPro" id="IPR005467">
    <property type="entry name" value="His_kinase_dom"/>
</dbReference>
<dbReference type="PROSITE" id="PS50113">
    <property type="entry name" value="PAC"/>
    <property type="match status" value="1"/>
</dbReference>
<dbReference type="CDD" id="cd00082">
    <property type="entry name" value="HisKA"/>
    <property type="match status" value="1"/>
</dbReference>
<dbReference type="SUPFAM" id="SSF55874">
    <property type="entry name" value="ATPase domain of HSP90 chaperone/DNA topoisomerase II/histidine kinase"/>
    <property type="match status" value="1"/>
</dbReference>
<evidence type="ECO:0000259" key="6">
    <source>
        <dbReference type="PROSITE" id="PS50109"/>
    </source>
</evidence>
<dbReference type="PANTHER" id="PTHR43304:SF1">
    <property type="entry name" value="PAC DOMAIN-CONTAINING PROTEIN"/>
    <property type="match status" value="1"/>
</dbReference>
<dbReference type="Proteomes" id="UP000570514">
    <property type="component" value="Unassembled WGS sequence"/>
</dbReference>
<dbReference type="InterPro" id="IPR036890">
    <property type="entry name" value="HATPase_C_sf"/>
</dbReference>
<evidence type="ECO:0000313" key="8">
    <source>
        <dbReference type="EMBL" id="NIK87955.1"/>
    </source>
</evidence>
<dbReference type="SMART" id="SM00387">
    <property type="entry name" value="HATPase_c"/>
    <property type="match status" value="1"/>
</dbReference>
<dbReference type="InterPro" id="IPR035965">
    <property type="entry name" value="PAS-like_dom_sf"/>
</dbReference>
<dbReference type="InterPro" id="IPR003594">
    <property type="entry name" value="HATPase_dom"/>
</dbReference>
<dbReference type="AlphaFoldDB" id="A0A846MXK2"/>
<keyword evidence="9" id="KW-1185">Reference proteome</keyword>
<evidence type="ECO:0000313" key="9">
    <source>
        <dbReference type="Proteomes" id="UP000570514"/>
    </source>
</evidence>
<keyword evidence="3" id="KW-0597">Phosphoprotein</keyword>
<comment type="caution">
    <text evidence="8">The sequence shown here is derived from an EMBL/GenBank/DDBJ whole genome shotgun (WGS) entry which is preliminary data.</text>
</comment>
<evidence type="ECO:0000256" key="1">
    <source>
        <dbReference type="ARBA" id="ARBA00000085"/>
    </source>
</evidence>
<dbReference type="Gene3D" id="3.30.450.20">
    <property type="entry name" value="PAS domain"/>
    <property type="match status" value="1"/>
</dbReference>
<dbReference type="PRINTS" id="PR00344">
    <property type="entry name" value="BCTRLSENSOR"/>
</dbReference>
<dbReference type="SUPFAM" id="SSF55781">
    <property type="entry name" value="GAF domain-like"/>
    <property type="match status" value="1"/>
</dbReference>
<proteinExistence type="predicted"/>
<name>A0A846MXK2_9PROT</name>
<dbReference type="Gene3D" id="3.30.450.40">
    <property type="match status" value="1"/>
</dbReference>
<dbReference type="InterPro" id="IPR029016">
    <property type="entry name" value="GAF-like_dom_sf"/>
</dbReference>
<reference evidence="8 9" key="1">
    <citation type="submission" date="2020-03" db="EMBL/GenBank/DDBJ databases">
        <title>Genomic Encyclopedia of Type Strains, Phase IV (KMG-IV): sequencing the most valuable type-strain genomes for metagenomic binning, comparative biology and taxonomic classification.</title>
        <authorList>
            <person name="Goeker M."/>
        </authorList>
    </citation>
    <scope>NUCLEOTIDE SEQUENCE [LARGE SCALE GENOMIC DNA]</scope>
    <source>
        <strain evidence="8 9">DSM 19867</strain>
    </source>
</reference>
<dbReference type="PROSITE" id="PS50109">
    <property type="entry name" value="HIS_KIN"/>
    <property type="match status" value="1"/>
</dbReference>
<dbReference type="InterPro" id="IPR000700">
    <property type="entry name" value="PAS-assoc_C"/>
</dbReference>
<dbReference type="Pfam" id="PF13185">
    <property type="entry name" value="GAF_2"/>
    <property type="match status" value="1"/>
</dbReference>
<keyword evidence="5" id="KW-0418">Kinase</keyword>
<dbReference type="GO" id="GO:0000155">
    <property type="term" value="F:phosphorelay sensor kinase activity"/>
    <property type="evidence" value="ECO:0007669"/>
    <property type="project" value="InterPro"/>
</dbReference>
<dbReference type="InterPro" id="IPR001610">
    <property type="entry name" value="PAC"/>
</dbReference>
<dbReference type="InterPro" id="IPR036097">
    <property type="entry name" value="HisK_dim/P_sf"/>
</dbReference>
<dbReference type="InterPro" id="IPR003018">
    <property type="entry name" value="GAF"/>
</dbReference>
<dbReference type="InterPro" id="IPR003661">
    <property type="entry name" value="HisK_dim/P_dom"/>
</dbReference>
<dbReference type="InterPro" id="IPR052162">
    <property type="entry name" value="Sensor_kinase/Photoreceptor"/>
</dbReference>
<dbReference type="Gene3D" id="3.30.565.10">
    <property type="entry name" value="Histidine kinase-like ATPase, C-terminal domain"/>
    <property type="match status" value="1"/>
</dbReference>
<dbReference type="SMART" id="SM00086">
    <property type="entry name" value="PAC"/>
    <property type="match status" value="1"/>
</dbReference>
<keyword evidence="4" id="KW-0808">Transferase</keyword>
<dbReference type="RefSeq" id="WP_167081983.1">
    <property type="nucleotide sequence ID" value="NZ_BAAADC010000001.1"/>
</dbReference>
<protein>
    <recommendedName>
        <fullName evidence="2">histidine kinase</fullName>
        <ecNumber evidence="2">2.7.13.3</ecNumber>
    </recommendedName>
</protein>
<feature type="domain" description="PAC" evidence="7">
    <location>
        <begin position="252"/>
        <end position="304"/>
    </location>
</feature>
<evidence type="ECO:0000256" key="3">
    <source>
        <dbReference type="ARBA" id="ARBA00022553"/>
    </source>
</evidence>
<dbReference type="EMBL" id="JAASRM010000001">
    <property type="protein sequence ID" value="NIK87955.1"/>
    <property type="molecule type" value="Genomic_DNA"/>
</dbReference>
<dbReference type="SUPFAM" id="SSF55785">
    <property type="entry name" value="PYP-like sensor domain (PAS domain)"/>
    <property type="match status" value="1"/>
</dbReference>